<feature type="compositionally biased region" description="Polar residues" evidence="1">
    <location>
        <begin position="135"/>
        <end position="151"/>
    </location>
</feature>
<feature type="region of interest" description="Disordered" evidence="1">
    <location>
        <begin position="1"/>
        <end position="75"/>
    </location>
</feature>
<feature type="compositionally biased region" description="Low complexity" evidence="1">
    <location>
        <begin position="262"/>
        <end position="282"/>
    </location>
</feature>
<feature type="compositionally biased region" description="Basic and acidic residues" evidence="1">
    <location>
        <begin position="301"/>
        <end position="310"/>
    </location>
</feature>
<reference evidence="2 3" key="1">
    <citation type="submission" date="2015-03" db="EMBL/GenBank/DDBJ databases">
        <title>RNA-seq based gene annotation and comparative genomics of four Zymoseptoria species reveal species-specific pathogenicity related genes and transposable element activity.</title>
        <authorList>
            <person name="Grandaubert J."/>
            <person name="Bhattacharyya A."/>
            <person name="Stukenbrock E.H."/>
        </authorList>
    </citation>
    <scope>NUCLEOTIDE SEQUENCE [LARGE SCALE GENOMIC DNA]</scope>
    <source>
        <strain evidence="2 3">Zb18110</strain>
    </source>
</reference>
<dbReference type="Proteomes" id="UP000033647">
    <property type="component" value="Unassembled WGS sequence"/>
</dbReference>
<proteinExistence type="predicted"/>
<gene>
    <name evidence="2" type="ORF">TI39_contig4190g00006</name>
</gene>
<keyword evidence="3" id="KW-1185">Reference proteome</keyword>
<accession>A0A0F4GE57</accession>
<comment type="caution">
    <text evidence="2">The sequence shown here is derived from an EMBL/GenBank/DDBJ whole genome shotgun (WGS) entry which is preliminary data.</text>
</comment>
<evidence type="ECO:0008006" key="4">
    <source>
        <dbReference type="Google" id="ProtNLM"/>
    </source>
</evidence>
<protein>
    <recommendedName>
        <fullName evidence="4">Cell wall proline rich protein</fullName>
    </recommendedName>
</protein>
<feature type="compositionally biased region" description="Polar residues" evidence="1">
    <location>
        <begin position="386"/>
        <end position="398"/>
    </location>
</feature>
<organism evidence="2 3">
    <name type="scientific">Zymoseptoria brevis</name>
    <dbReference type="NCBI Taxonomy" id="1047168"/>
    <lineage>
        <taxon>Eukaryota</taxon>
        <taxon>Fungi</taxon>
        <taxon>Dikarya</taxon>
        <taxon>Ascomycota</taxon>
        <taxon>Pezizomycotina</taxon>
        <taxon>Dothideomycetes</taxon>
        <taxon>Dothideomycetidae</taxon>
        <taxon>Mycosphaerellales</taxon>
        <taxon>Mycosphaerellaceae</taxon>
        <taxon>Zymoseptoria</taxon>
    </lineage>
</organism>
<feature type="compositionally biased region" description="Basic residues" evidence="1">
    <location>
        <begin position="344"/>
        <end position="353"/>
    </location>
</feature>
<feature type="region of interest" description="Disordered" evidence="1">
    <location>
        <begin position="386"/>
        <end position="413"/>
    </location>
</feature>
<sequence length="893" mass="96210">MAEVAMSGQARYPDNMGSMSSPPQIDMIPNPRFVFPMQSQDAESVGFSTPTASSRRRPMSVQLSPNAESHPRTASVRHNRGVSALPSFSFSATDASGLHEEQPDIMQATPRGGHRRQVSELVGGKGVSGVISSSPSKTELTPSTAISTTSKPGHRHRRSTAISGHELSHFMSPPEAQPRLSSSLPSTPLEHPGDLSSTALTPTRVQFDEPSMADSPTRPSSRPRVEFSDNVEYIPRPLSTISSETEGSMSTIRGHSVNNSISSMLSLSTPSPPSARSRTTSLGTTLENGPWCAPPSSSPFRRPDAREGEWLKVSTSEGLQDRPRSQPILSSPKLAFVADDVPRKPRAPQRKRQSLGNALGFDRRRSEPVMAMHVDEPSRLSALSLQESAPAVTPSQGESDADQDRRSSTRRIKDWAVSKISRKSRESFKSQCDHSSVSIASSTTTNEGVVPTTPPIEEMPVAETDLDAVFNLEVESEPPAIAHVPSFIEVKKPNLTQRSSFPSPDTDDYGTMLDLDAALGPVNTSSLGSQRPRRGLHSSRGVREFGGMGGQFAPSHSRTYSAPALAAFDHIRSSTPPQVAMADVFEEEEEDEAAANRMVRPDSPHAGDVDDHSALGVHLVETADLALMDVTATPSLDDGWEIPASSYSSRSPHLSAPMLERRPSSIIEDTIPEECSPVEPAIVESYEEPRASSLTKSSDSSEASTILGAPIDILALPVGQTCEKTHQTYSSSAFSSPDFNRRQSSFDTSRVGTSASSITDNRTMSSYTTLDHSHEVRGSVDDVPSLTSSRSTMMSMLHANLSRRDVGGSRTPSVNSSSQNLAAAQQRKRSSIHSLSQLMGGTFGSRPTGTEDGRPRTSMSSALTAGPKKKEHRLKKLMFWKSKHRKSGTSTSS</sequence>
<evidence type="ECO:0000313" key="3">
    <source>
        <dbReference type="Proteomes" id="UP000033647"/>
    </source>
</evidence>
<feature type="compositionally biased region" description="Basic and acidic residues" evidence="1">
    <location>
        <begin position="402"/>
        <end position="413"/>
    </location>
</feature>
<feature type="compositionally biased region" description="Polar residues" evidence="1">
    <location>
        <begin position="37"/>
        <end position="53"/>
    </location>
</feature>
<feature type="region of interest" description="Disordered" evidence="1">
    <location>
        <begin position="236"/>
        <end position="255"/>
    </location>
</feature>
<dbReference type="EMBL" id="LAFY01004149">
    <property type="protein sequence ID" value="KJX94465.1"/>
    <property type="molecule type" value="Genomic_DNA"/>
</dbReference>
<evidence type="ECO:0000256" key="1">
    <source>
        <dbReference type="SAM" id="MobiDB-lite"/>
    </source>
</evidence>
<feature type="region of interest" description="Disordered" evidence="1">
    <location>
        <begin position="729"/>
        <end position="760"/>
    </location>
</feature>
<feature type="compositionally biased region" description="Low complexity" evidence="1">
    <location>
        <begin position="178"/>
        <end position="189"/>
    </location>
</feature>
<dbReference type="OrthoDB" id="5406427at2759"/>
<name>A0A0F4GE57_9PEZI</name>
<feature type="compositionally biased region" description="Polar residues" evidence="1">
    <location>
        <begin position="239"/>
        <end position="255"/>
    </location>
</feature>
<dbReference type="AlphaFoldDB" id="A0A0F4GE57"/>
<feature type="compositionally biased region" description="Polar residues" evidence="1">
    <location>
        <begin position="195"/>
        <end position="204"/>
    </location>
</feature>
<evidence type="ECO:0000313" key="2">
    <source>
        <dbReference type="EMBL" id="KJX94465.1"/>
    </source>
</evidence>
<feature type="compositionally biased region" description="Polar residues" evidence="1">
    <location>
        <begin position="810"/>
        <end position="823"/>
    </location>
</feature>
<feature type="region of interest" description="Disordered" evidence="1">
    <location>
        <begin position="804"/>
        <end position="893"/>
    </location>
</feature>
<feature type="region of interest" description="Disordered" evidence="1">
    <location>
        <begin position="122"/>
        <end position="231"/>
    </location>
</feature>
<feature type="compositionally biased region" description="Basic residues" evidence="1">
    <location>
        <begin position="867"/>
        <end position="887"/>
    </location>
</feature>
<feature type="region of interest" description="Disordered" evidence="1">
    <location>
        <begin position="262"/>
        <end position="367"/>
    </location>
</feature>